<evidence type="ECO:0000256" key="1">
    <source>
        <dbReference type="ARBA" id="ARBA00000900"/>
    </source>
</evidence>
<evidence type="ECO:0000256" key="4">
    <source>
        <dbReference type="ARBA" id="ARBA00012483"/>
    </source>
</evidence>
<comment type="pathway">
    <text evidence="2">Protein modification; protein ubiquitination.</text>
</comment>
<dbReference type="Pfam" id="PF21361">
    <property type="entry name" value="Sina_ZnF"/>
    <property type="match status" value="1"/>
</dbReference>
<evidence type="ECO:0000259" key="11">
    <source>
        <dbReference type="PROSITE" id="PS51081"/>
    </source>
</evidence>
<dbReference type="PANTHER" id="PTHR45877:SF2">
    <property type="entry name" value="E3 UBIQUITIN-PROTEIN LIGASE SINA-RELATED"/>
    <property type="match status" value="1"/>
</dbReference>
<comment type="caution">
    <text evidence="12">The sequence shown here is derived from an EMBL/GenBank/DDBJ whole genome shotgun (WGS) entry which is preliminary data.</text>
</comment>
<evidence type="ECO:0000313" key="13">
    <source>
        <dbReference type="Proteomes" id="UP001458880"/>
    </source>
</evidence>
<keyword evidence="7 10" id="KW-0863">Zinc-finger</keyword>
<evidence type="ECO:0000256" key="7">
    <source>
        <dbReference type="ARBA" id="ARBA00022771"/>
    </source>
</evidence>
<reference evidence="12 13" key="1">
    <citation type="journal article" date="2024" name="BMC Genomics">
        <title>De novo assembly and annotation of Popillia japonica's genome with initial clues to its potential as an invasive pest.</title>
        <authorList>
            <person name="Cucini C."/>
            <person name="Boschi S."/>
            <person name="Funari R."/>
            <person name="Cardaioli E."/>
            <person name="Iannotti N."/>
            <person name="Marturano G."/>
            <person name="Paoli F."/>
            <person name="Bruttini M."/>
            <person name="Carapelli A."/>
            <person name="Frati F."/>
            <person name="Nardi F."/>
        </authorList>
    </citation>
    <scope>NUCLEOTIDE SEQUENCE [LARGE SCALE GENOMIC DNA]</scope>
    <source>
        <strain evidence="12">DMR45628</strain>
    </source>
</reference>
<name>A0AAW1KS97_POPJA</name>
<dbReference type="InterPro" id="IPR013083">
    <property type="entry name" value="Znf_RING/FYVE/PHD"/>
</dbReference>
<dbReference type="Pfam" id="PF21362">
    <property type="entry name" value="Sina_RING"/>
    <property type="match status" value="1"/>
</dbReference>
<evidence type="ECO:0000256" key="5">
    <source>
        <dbReference type="ARBA" id="ARBA00022679"/>
    </source>
</evidence>
<dbReference type="AlphaFoldDB" id="A0AAW1KS97"/>
<organism evidence="12 13">
    <name type="scientific">Popillia japonica</name>
    <name type="common">Japanese beetle</name>
    <dbReference type="NCBI Taxonomy" id="7064"/>
    <lineage>
        <taxon>Eukaryota</taxon>
        <taxon>Metazoa</taxon>
        <taxon>Ecdysozoa</taxon>
        <taxon>Arthropoda</taxon>
        <taxon>Hexapoda</taxon>
        <taxon>Insecta</taxon>
        <taxon>Pterygota</taxon>
        <taxon>Neoptera</taxon>
        <taxon>Endopterygota</taxon>
        <taxon>Coleoptera</taxon>
        <taxon>Polyphaga</taxon>
        <taxon>Scarabaeiformia</taxon>
        <taxon>Scarabaeidae</taxon>
        <taxon>Rutelinae</taxon>
        <taxon>Popillia</taxon>
    </lineage>
</organism>
<dbReference type="SUPFAM" id="SSF49599">
    <property type="entry name" value="TRAF domain-like"/>
    <property type="match status" value="1"/>
</dbReference>
<keyword evidence="9" id="KW-0862">Zinc</keyword>
<accession>A0AAW1KS97</accession>
<keyword evidence="13" id="KW-1185">Reference proteome</keyword>
<keyword evidence="5" id="KW-0808">Transferase</keyword>
<comment type="similarity">
    <text evidence="3">Belongs to the SINA (Seven in absentia) family.</text>
</comment>
<dbReference type="Gene3D" id="3.30.40.10">
    <property type="entry name" value="Zinc/RING finger domain, C3HC4 (zinc finger)"/>
    <property type="match status" value="1"/>
</dbReference>
<dbReference type="PROSITE" id="PS51081">
    <property type="entry name" value="ZF_SIAH"/>
    <property type="match status" value="1"/>
</dbReference>
<evidence type="ECO:0000256" key="8">
    <source>
        <dbReference type="ARBA" id="ARBA00022786"/>
    </source>
</evidence>
<dbReference type="InterPro" id="IPR049548">
    <property type="entry name" value="Sina-like_RING"/>
</dbReference>
<dbReference type="EC" id="2.3.2.27" evidence="4"/>
<evidence type="ECO:0000256" key="9">
    <source>
        <dbReference type="ARBA" id="ARBA00022833"/>
    </source>
</evidence>
<protein>
    <recommendedName>
        <fullName evidence="4">RING-type E3 ubiquitin transferase</fullName>
        <ecNumber evidence="4">2.3.2.27</ecNumber>
    </recommendedName>
</protein>
<dbReference type="EMBL" id="JASPKY010000187">
    <property type="protein sequence ID" value="KAK9722551.1"/>
    <property type="molecule type" value="Genomic_DNA"/>
</dbReference>
<keyword evidence="6" id="KW-0479">Metal-binding</keyword>
<evidence type="ECO:0000256" key="6">
    <source>
        <dbReference type="ARBA" id="ARBA00022723"/>
    </source>
</evidence>
<feature type="domain" description="SIAH-type" evidence="11">
    <location>
        <begin position="68"/>
        <end position="128"/>
    </location>
</feature>
<dbReference type="GO" id="GO:0043161">
    <property type="term" value="P:proteasome-mediated ubiquitin-dependent protein catabolic process"/>
    <property type="evidence" value="ECO:0007669"/>
    <property type="project" value="TreeGrafter"/>
</dbReference>
<comment type="catalytic activity">
    <reaction evidence="1">
        <text>S-ubiquitinyl-[E2 ubiquitin-conjugating enzyme]-L-cysteine + [acceptor protein]-L-lysine = [E2 ubiquitin-conjugating enzyme]-L-cysteine + N(6)-ubiquitinyl-[acceptor protein]-L-lysine.</text>
        <dbReference type="EC" id="2.3.2.27"/>
    </reaction>
</comment>
<proteinExistence type="inferred from homology"/>
<evidence type="ECO:0000256" key="3">
    <source>
        <dbReference type="ARBA" id="ARBA00009119"/>
    </source>
</evidence>
<dbReference type="GO" id="GO:0031624">
    <property type="term" value="F:ubiquitin conjugating enzyme binding"/>
    <property type="evidence" value="ECO:0007669"/>
    <property type="project" value="TreeGrafter"/>
</dbReference>
<sequence>MSCNVASDILLIAECPVCFDIMRPPIYQCNTGQSICSNCKLLLPYCPSCDSKIGSARNFALEALITSVLERPCPFAKYGCQMKLKEATMKDHCQVCTYREYECVFCDGGSTWLGPLDELRRHLLDVHEDFILYHVGEDSQNSFVLPNSSSSKFKFLIVGDALIYFYQTYSNRDTINRYVDLYPF</sequence>
<dbReference type="GO" id="GO:0005737">
    <property type="term" value="C:cytoplasm"/>
    <property type="evidence" value="ECO:0007669"/>
    <property type="project" value="TreeGrafter"/>
</dbReference>
<dbReference type="InterPro" id="IPR004162">
    <property type="entry name" value="SINA-like_animal"/>
</dbReference>
<dbReference type="GO" id="GO:0008270">
    <property type="term" value="F:zinc ion binding"/>
    <property type="evidence" value="ECO:0007669"/>
    <property type="project" value="UniProtKB-KW"/>
</dbReference>
<dbReference type="InterPro" id="IPR013010">
    <property type="entry name" value="Znf_SIAH"/>
</dbReference>
<evidence type="ECO:0000313" key="12">
    <source>
        <dbReference type="EMBL" id="KAK9722551.1"/>
    </source>
</evidence>
<dbReference type="GO" id="GO:0061630">
    <property type="term" value="F:ubiquitin protein ligase activity"/>
    <property type="evidence" value="ECO:0007669"/>
    <property type="project" value="UniProtKB-EC"/>
</dbReference>
<dbReference type="PANTHER" id="PTHR45877">
    <property type="entry name" value="E3 UBIQUITIN-PROTEIN LIGASE SIAH2"/>
    <property type="match status" value="1"/>
</dbReference>
<gene>
    <name evidence="12" type="ORF">QE152_g19650</name>
</gene>
<keyword evidence="8" id="KW-0833">Ubl conjugation pathway</keyword>
<evidence type="ECO:0000256" key="10">
    <source>
        <dbReference type="PROSITE-ProRule" id="PRU00455"/>
    </source>
</evidence>
<evidence type="ECO:0000256" key="2">
    <source>
        <dbReference type="ARBA" id="ARBA00004906"/>
    </source>
</evidence>
<dbReference type="Proteomes" id="UP001458880">
    <property type="component" value="Unassembled WGS sequence"/>
</dbReference>